<evidence type="ECO:0000256" key="3">
    <source>
        <dbReference type="ARBA" id="ARBA00022989"/>
    </source>
</evidence>
<dbReference type="GO" id="GO:0022857">
    <property type="term" value="F:transmembrane transporter activity"/>
    <property type="evidence" value="ECO:0007669"/>
    <property type="project" value="InterPro"/>
</dbReference>
<dbReference type="Pfam" id="PF13520">
    <property type="entry name" value="AA_permease_2"/>
    <property type="match status" value="1"/>
</dbReference>
<reference evidence="6" key="2">
    <citation type="submission" date="2020-09" db="EMBL/GenBank/DDBJ databases">
        <authorList>
            <person name="Sun Q."/>
            <person name="Zhou Y."/>
        </authorList>
    </citation>
    <scope>NUCLEOTIDE SEQUENCE</scope>
    <source>
        <strain evidence="6">CGMCC 1.15758</strain>
    </source>
</reference>
<feature type="transmembrane region" description="Helical" evidence="5">
    <location>
        <begin position="296"/>
        <end position="317"/>
    </location>
</feature>
<dbReference type="Gene3D" id="1.20.1740.10">
    <property type="entry name" value="Amino acid/polyamine transporter I"/>
    <property type="match status" value="1"/>
</dbReference>
<organism evidence="6 7">
    <name type="scientific">Cysteiniphilum litorale</name>
    <dbReference type="NCBI Taxonomy" id="2056700"/>
    <lineage>
        <taxon>Bacteria</taxon>
        <taxon>Pseudomonadati</taxon>
        <taxon>Pseudomonadota</taxon>
        <taxon>Gammaproteobacteria</taxon>
        <taxon>Thiotrichales</taxon>
        <taxon>Fastidiosibacteraceae</taxon>
        <taxon>Cysteiniphilum</taxon>
    </lineage>
</organism>
<evidence type="ECO:0000313" key="7">
    <source>
        <dbReference type="Proteomes" id="UP000636949"/>
    </source>
</evidence>
<dbReference type="PIRSF" id="PIRSF006060">
    <property type="entry name" value="AA_transporter"/>
    <property type="match status" value="1"/>
</dbReference>
<accession>A0A8J2Z5C5</accession>
<keyword evidence="4 5" id="KW-0472">Membrane</keyword>
<evidence type="ECO:0000256" key="5">
    <source>
        <dbReference type="SAM" id="Phobius"/>
    </source>
</evidence>
<feature type="transmembrane region" description="Helical" evidence="5">
    <location>
        <begin position="128"/>
        <end position="147"/>
    </location>
</feature>
<comment type="caution">
    <text evidence="6">The sequence shown here is derived from an EMBL/GenBank/DDBJ whole genome shotgun (WGS) entry which is preliminary data.</text>
</comment>
<proteinExistence type="predicted"/>
<feature type="transmembrane region" description="Helical" evidence="5">
    <location>
        <begin position="232"/>
        <end position="257"/>
    </location>
</feature>
<evidence type="ECO:0000256" key="4">
    <source>
        <dbReference type="ARBA" id="ARBA00023136"/>
    </source>
</evidence>
<evidence type="ECO:0000256" key="2">
    <source>
        <dbReference type="ARBA" id="ARBA00022692"/>
    </source>
</evidence>
<feature type="transmembrane region" description="Helical" evidence="5">
    <location>
        <begin position="347"/>
        <end position="367"/>
    </location>
</feature>
<dbReference type="GO" id="GO:0016020">
    <property type="term" value="C:membrane"/>
    <property type="evidence" value="ECO:0007669"/>
    <property type="project" value="UniProtKB-SubCell"/>
</dbReference>
<feature type="transmembrane region" description="Helical" evidence="5">
    <location>
        <begin position="159"/>
        <end position="179"/>
    </location>
</feature>
<feature type="transmembrane region" description="Helical" evidence="5">
    <location>
        <begin position="430"/>
        <end position="448"/>
    </location>
</feature>
<gene>
    <name evidence="6" type="ORF">GCM10010995_17570</name>
</gene>
<dbReference type="RefSeq" id="WP_224742317.1">
    <property type="nucleotide sequence ID" value="NZ_BMJS01000020.1"/>
</dbReference>
<feature type="transmembrane region" description="Helical" evidence="5">
    <location>
        <begin position="497"/>
        <end position="513"/>
    </location>
</feature>
<protein>
    <submittedName>
        <fullName evidence="6">Amino acid permease</fullName>
    </submittedName>
</protein>
<feature type="transmembrane region" description="Helical" evidence="5">
    <location>
        <begin position="469"/>
        <end position="491"/>
    </location>
</feature>
<dbReference type="Proteomes" id="UP000636949">
    <property type="component" value="Unassembled WGS sequence"/>
</dbReference>
<keyword evidence="3 5" id="KW-1133">Transmembrane helix</keyword>
<comment type="subcellular location">
    <subcellularLocation>
        <location evidence="1">Membrane</location>
        <topology evidence="1">Multi-pass membrane protein</topology>
    </subcellularLocation>
</comment>
<dbReference type="EMBL" id="BMJS01000020">
    <property type="protein sequence ID" value="GGG00687.1"/>
    <property type="molecule type" value="Genomic_DNA"/>
</dbReference>
<feature type="transmembrane region" description="Helical" evidence="5">
    <location>
        <begin position="199"/>
        <end position="220"/>
    </location>
</feature>
<feature type="transmembrane region" description="Helical" evidence="5">
    <location>
        <begin position="406"/>
        <end position="424"/>
    </location>
</feature>
<feature type="transmembrane region" description="Helical" evidence="5">
    <location>
        <begin position="43"/>
        <end position="64"/>
    </location>
</feature>
<feature type="transmembrane region" description="Helical" evidence="5">
    <location>
        <begin position="373"/>
        <end position="394"/>
    </location>
</feature>
<evidence type="ECO:0000256" key="1">
    <source>
        <dbReference type="ARBA" id="ARBA00004141"/>
    </source>
</evidence>
<reference evidence="6" key="1">
    <citation type="journal article" date="2014" name="Int. J. Syst. Evol. Microbiol.">
        <title>Complete genome sequence of Corynebacterium casei LMG S-19264T (=DSM 44701T), isolated from a smear-ripened cheese.</title>
        <authorList>
            <consortium name="US DOE Joint Genome Institute (JGI-PGF)"/>
            <person name="Walter F."/>
            <person name="Albersmeier A."/>
            <person name="Kalinowski J."/>
            <person name="Ruckert C."/>
        </authorList>
    </citation>
    <scope>NUCLEOTIDE SEQUENCE</scope>
    <source>
        <strain evidence="6">CGMCC 1.15758</strain>
    </source>
</reference>
<evidence type="ECO:0000313" key="6">
    <source>
        <dbReference type="EMBL" id="GGG00687.1"/>
    </source>
</evidence>
<keyword evidence="2 5" id="KW-0812">Transmembrane</keyword>
<keyword evidence="7" id="KW-1185">Reference proteome</keyword>
<sequence>MKTRNISIAGLLFSSISAILGSGWLFAASQTASYAGPAAMLSWIIGALLIMIIAFVFAEICTMIPVTGSSTRIPHITHGTLVSFIFAWIIWLSYLTLAPTEVQAIIQYLAVFFPTLINASSGGLNASGFGFAAILLLLISILNTYSLRWLIRANNFLTIIKIIVPSIIAIIILVIVYHLHQSTPVTSANLSFAPNGSSGVLSAISLGGIAFSFTGFKLAAEMAGETKNPKKAIPIAIIGSIIACLIIFLLLQAAYIYTVSGSVEHNNWQHISLAGGHADESFGPFAMISKTLEIKWLMVLIYIGAIVGPLAAGLMYFGSATRSIFAMSQNNYIPQIFAKLTPKGNPLYCIIINFIVSMLMFAPLPGWSTMATFLTSLVALTYIMGPVSASALRLRIPEAHRPFRLPFARIWNIMAFYASTLIVYWSGWNIVSKTSFMIAIAIIVLMFYRIFKKDKSITINWNFKQSYWLWLYLVLLTAVSYLGNYGGGIAVFDLPEAMIALLIICIICHRIAVQSSLPRESISNSLKNIELEQRKLRTVEQH</sequence>
<dbReference type="AlphaFoldDB" id="A0A8J2Z5C5"/>
<dbReference type="InterPro" id="IPR002293">
    <property type="entry name" value="AA/rel_permease1"/>
</dbReference>
<dbReference type="PANTHER" id="PTHR47547:SF1">
    <property type="entry name" value="ASPARTATE-PROTON SYMPORTER"/>
    <property type="match status" value="1"/>
</dbReference>
<dbReference type="PANTHER" id="PTHR47547">
    <property type="match status" value="1"/>
</dbReference>
<dbReference type="InterPro" id="IPR052962">
    <property type="entry name" value="AA_Transporter_AGT"/>
</dbReference>
<name>A0A8J2Z5C5_9GAMM</name>